<dbReference type="Proteomes" id="UP001360953">
    <property type="component" value="Unassembled WGS sequence"/>
</dbReference>
<evidence type="ECO:0000313" key="3">
    <source>
        <dbReference type="Proteomes" id="UP001360953"/>
    </source>
</evidence>
<reference evidence="2 3" key="1">
    <citation type="submission" date="2024-04" db="EMBL/GenBank/DDBJ databases">
        <title>Phyllosticta paracitricarpa is synonymous to the EU quarantine fungus P. citricarpa based on phylogenomic analyses.</title>
        <authorList>
            <consortium name="Lawrence Berkeley National Laboratory"/>
            <person name="Van ingen-buijs V.A."/>
            <person name="Van westerhoven A.C."/>
            <person name="Haridas S."/>
            <person name="Skiadas P."/>
            <person name="Martin F."/>
            <person name="Groenewald J.Z."/>
            <person name="Crous P.W."/>
            <person name="Seidl M.F."/>
        </authorList>
    </citation>
    <scope>NUCLEOTIDE SEQUENCE [LARGE SCALE GENOMIC DNA]</scope>
    <source>
        <strain evidence="2 3">CPC 17464</strain>
    </source>
</reference>
<dbReference type="GeneID" id="92034395"/>
<dbReference type="EMBL" id="JBBPEH010000012">
    <property type="protein sequence ID" value="KAK7531343.1"/>
    <property type="molecule type" value="Genomic_DNA"/>
</dbReference>
<sequence length="289" mass="33276">MLSYNGMQGDARFGYKHRVESSALISKAELRAWFEVSVCLQAKKPSAKLDGLVKATKELGLNWKQDVSWRLRRLILLFDEKGKFPAQGFRGVNRRKEQVTRQCIEVLRIDLCDLLKFVQALRPEGGDHAAEPWGDVKTRILTNIHRCIRSREKGIEIPFDLLVFIKAQAMWYYSEVGVDFERKAKTLKFVGFDQSLNQTVRSRRRASRRPLLDHNEAPMQLQGLDQRRQRVWREEISAAKRASSWVPQTSPTPQQQADGESHISSKKPFIQWGSINPPPRAHQGRRCSG</sequence>
<name>A0ABR1L7X2_9PEZI</name>
<feature type="region of interest" description="Disordered" evidence="1">
    <location>
        <begin position="242"/>
        <end position="289"/>
    </location>
</feature>
<feature type="region of interest" description="Disordered" evidence="1">
    <location>
        <begin position="201"/>
        <end position="225"/>
    </location>
</feature>
<feature type="compositionally biased region" description="Polar residues" evidence="1">
    <location>
        <begin position="245"/>
        <end position="258"/>
    </location>
</feature>
<comment type="caution">
    <text evidence="2">The sequence shown here is derived from an EMBL/GenBank/DDBJ whole genome shotgun (WGS) entry which is preliminary data.</text>
</comment>
<dbReference type="RefSeq" id="XP_066651167.1">
    <property type="nucleotide sequence ID" value="XM_066801489.1"/>
</dbReference>
<proteinExistence type="predicted"/>
<evidence type="ECO:0000313" key="2">
    <source>
        <dbReference type="EMBL" id="KAK7531343.1"/>
    </source>
</evidence>
<organism evidence="2 3">
    <name type="scientific">Phyllosticta citribraziliensis</name>
    <dbReference type="NCBI Taxonomy" id="989973"/>
    <lineage>
        <taxon>Eukaryota</taxon>
        <taxon>Fungi</taxon>
        <taxon>Dikarya</taxon>
        <taxon>Ascomycota</taxon>
        <taxon>Pezizomycotina</taxon>
        <taxon>Dothideomycetes</taxon>
        <taxon>Dothideomycetes incertae sedis</taxon>
        <taxon>Botryosphaeriales</taxon>
        <taxon>Phyllostictaceae</taxon>
        <taxon>Phyllosticta</taxon>
    </lineage>
</organism>
<gene>
    <name evidence="2" type="ORF">J3D65DRAFT_637318</name>
</gene>
<keyword evidence="3" id="KW-1185">Reference proteome</keyword>
<protein>
    <submittedName>
        <fullName evidence="2">Uncharacterized protein</fullName>
    </submittedName>
</protein>
<evidence type="ECO:0000256" key="1">
    <source>
        <dbReference type="SAM" id="MobiDB-lite"/>
    </source>
</evidence>
<accession>A0ABR1L7X2</accession>